<accession>A0A9K3D8U7</accession>
<keyword evidence="3 5" id="KW-1133">Transmembrane helix</keyword>
<name>A0A9K3D8U7_9EUKA</name>
<evidence type="ECO:0000256" key="1">
    <source>
        <dbReference type="ARBA" id="ARBA00004370"/>
    </source>
</evidence>
<feature type="non-terminal residue" evidence="7">
    <location>
        <position position="1"/>
    </location>
</feature>
<evidence type="ECO:0000256" key="5">
    <source>
        <dbReference type="SAM" id="Phobius"/>
    </source>
</evidence>
<dbReference type="Pfam" id="PF01490">
    <property type="entry name" value="Aa_trans"/>
    <property type="match status" value="1"/>
</dbReference>
<feature type="transmembrane region" description="Helical" evidence="5">
    <location>
        <begin position="36"/>
        <end position="56"/>
    </location>
</feature>
<dbReference type="EMBL" id="BDIP01007134">
    <property type="protein sequence ID" value="GIQ91089.1"/>
    <property type="molecule type" value="Genomic_DNA"/>
</dbReference>
<evidence type="ECO:0000256" key="2">
    <source>
        <dbReference type="ARBA" id="ARBA00022692"/>
    </source>
</evidence>
<evidence type="ECO:0000313" key="7">
    <source>
        <dbReference type="EMBL" id="GIQ91089.1"/>
    </source>
</evidence>
<evidence type="ECO:0000259" key="6">
    <source>
        <dbReference type="Pfam" id="PF01490"/>
    </source>
</evidence>
<gene>
    <name evidence="7" type="ORF">KIPB_014173</name>
</gene>
<organism evidence="7 8">
    <name type="scientific">Kipferlia bialata</name>
    <dbReference type="NCBI Taxonomy" id="797122"/>
    <lineage>
        <taxon>Eukaryota</taxon>
        <taxon>Metamonada</taxon>
        <taxon>Carpediemonas-like organisms</taxon>
        <taxon>Kipferlia</taxon>
    </lineage>
</organism>
<dbReference type="AlphaFoldDB" id="A0A9K3D8U7"/>
<keyword evidence="2 5" id="KW-0812">Transmembrane</keyword>
<evidence type="ECO:0000313" key="8">
    <source>
        <dbReference type="Proteomes" id="UP000265618"/>
    </source>
</evidence>
<evidence type="ECO:0000256" key="3">
    <source>
        <dbReference type="ARBA" id="ARBA00022989"/>
    </source>
</evidence>
<keyword evidence="8" id="KW-1185">Reference proteome</keyword>
<reference evidence="7 8" key="1">
    <citation type="journal article" date="2018" name="PLoS ONE">
        <title>The draft genome of Kipferlia bialata reveals reductive genome evolution in fornicate parasites.</title>
        <authorList>
            <person name="Tanifuji G."/>
            <person name="Takabayashi S."/>
            <person name="Kume K."/>
            <person name="Takagi M."/>
            <person name="Nakayama T."/>
            <person name="Kamikawa R."/>
            <person name="Inagaki Y."/>
            <person name="Hashimoto T."/>
        </authorList>
    </citation>
    <scope>NUCLEOTIDE SEQUENCE [LARGE SCALE GENOMIC DNA]</scope>
    <source>
        <strain evidence="7">NY0173</strain>
    </source>
</reference>
<comment type="caution">
    <text evidence="7">The sequence shown here is derived from an EMBL/GenBank/DDBJ whole genome shotgun (WGS) entry which is preliminary data.</text>
</comment>
<comment type="subcellular location">
    <subcellularLocation>
        <location evidence="1">Membrane</location>
    </subcellularLocation>
</comment>
<feature type="domain" description="Amino acid transporter transmembrane" evidence="6">
    <location>
        <begin position="17"/>
        <end position="56"/>
    </location>
</feature>
<sequence length="65" mass="7172">MTDTECEVPPEANPQRRSSLNVVNCLVGAGFLSLPYGYMTMGWIGALVFALVSFYVHRAACYQLI</sequence>
<proteinExistence type="predicted"/>
<dbReference type="GO" id="GO:0016020">
    <property type="term" value="C:membrane"/>
    <property type="evidence" value="ECO:0007669"/>
    <property type="project" value="UniProtKB-SubCell"/>
</dbReference>
<protein>
    <recommendedName>
        <fullName evidence="6">Amino acid transporter transmembrane domain-containing protein</fullName>
    </recommendedName>
</protein>
<dbReference type="Proteomes" id="UP000265618">
    <property type="component" value="Unassembled WGS sequence"/>
</dbReference>
<dbReference type="InterPro" id="IPR013057">
    <property type="entry name" value="AA_transpt_TM"/>
</dbReference>
<keyword evidence="4 5" id="KW-0472">Membrane</keyword>
<evidence type="ECO:0000256" key="4">
    <source>
        <dbReference type="ARBA" id="ARBA00023136"/>
    </source>
</evidence>